<dbReference type="AlphaFoldDB" id="A0A9D9HPV5"/>
<dbReference type="Proteomes" id="UP000823638">
    <property type="component" value="Unassembled WGS sequence"/>
</dbReference>
<reference evidence="2" key="1">
    <citation type="submission" date="2020-10" db="EMBL/GenBank/DDBJ databases">
        <authorList>
            <person name="Gilroy R."/>
        </authorList>
    </citation>
    <scope>NUCLEOTIDE SEQUENCE</scope>
    <source>
        <strain evidence="2">10532</strain>
    </source>
</reference>
<accession>A0A9D9HPV5</accession>
<evidence type="ECO:0000313" key="2">
    <source>
        <dbReference type="EMBL" id="MBO8457767.1"/>
    </source>
</evidence>
<dbReference type="SUPFAM" id="SSF55729">
    <property type="entry name" value="Acyl-CoA N-acyltransferases (Nat)"/>
    <property type="match status" value="1"/>
</dbReference>
<dbReference type="InterPro" id="IPR000182">
    <property type="entry name" value="GNAT_dom"/>
</dbReference>
<organism evidence="2 3">
    <name type="scientific">Candidatus Gallitreponema excrementavium</name>
    <dbReference type="NCBI Taxonomy" id="2840840"/>
    <lineage>
        <taxon>Bacteria</taxon>
        <taxon>Pseudomonadati</taxon>
        <taxon>Spirochaetota</taxon>
        <taxon>Spirochaetia</taxon>
        <taxon>Spirochaetales</taxon>
        <taxon>Candidatus Gallitreponema</taxon>
    </lineage>
</organism>
<sequence>MKNLGTVMLETERLILRKTRQNDAEPMFKNWANDERVTKYLTWAPYESVEQLETTYHKFLLENKDKPDFYDWKIELKEIGEPIGSIGVVQLREDVESTVIGYCLGYNWWHKGIMSEAFKEIIRFLFEDVGLNRIESYHDSRNPHSGDVMKKCGLVYEGTARQAGKNMQGICDNVHYAILKGDYFAKPKRIGFGS</sequence>
<dbReference type="Gene3D" id="3.40.630.30">
    <property type="match status" value="1"/>
</dbReference>
<dbReference type="GO" id="GO:0016747">
    <property type="term" value="F:acyltransferase activity, transferring groups other than amino-acyl groups"/>
    <property type="evidence" value="ECO:0007669"/>
    <property type="project" value="InterPro"/>
</dbReference>
<dbReference type="EMBL" id="JADIMM010000078">
    <property type="protein sequence ID" value="MBO8457767.1"/>
    <property type="molecule type" value="Genomic_DNA"/>
</dbReference>
<name>A0A9D9HPV5_9SPIR</name>
<dbReference type="InterPro" id="IPR016181">
    <property type="entry name" value="Acyl_CoA_acyltransferase"/>
</dbReference>
<evidence type="ECO:0000313" key="3">
    <source>
        <dbReference type="Proteomes" id="UP000823638"/>
    </source>
</evidence>
<dbReference type="Pfam" id="PF13302">
    <property type="entry name" value="Acetyltransf_3"/>
    <property type="match status" value="1"/>
</dbReference>
<gene>
    <name evidence="2" type="ORF">IAA81_06020</name>
</gene>
<dbReference type="PANTHER" id="PTHR43792">
    <property type="entry name" value="GNAT FAMILY, PUTATIVE (AFU_ORTHOLOGUE AFUA_3G00765)-RELATED-RELATED"/>
    <property type="match status" value="1"/>
</dbReference>
<evidence type="ECO:0000259" key="1">
    <source>
        <dbReference type="Pfam" id="PF13302"/>
    </source>
</evidence>
<comment type="caution">
    <text evidence="2">The sequence shown here is derived from an EMBL/GenBank/DDBJ whole genome shotgun (WGS) entry which is preliminary data.</text>
</comment>
<proteinExistence type="predicted"/>
<reference evidence="2" key="2">
    <citation type="journal article" date="2021" name="PeerJ">
        <title>Extensive microbial diversity within the chicken gut microbiome revealed by metagenomics and culture.</title>
        <authorList>
            <person name="Gilroy R."/>
            <person name="Ravi A."/>
            <person name="Getino M."/>
            <person name="Pursley I."/>
            <person name="Horton D.L."/>
            <person name="Alikhan N.F."/>
            <person name="Baker D."/>
            <person name="Gharbi K."/>
            <person name="Hall N."/>
            <person name="Watson M."/>
            <person name="Adriaenssens E.M."/>
            <person name="Foster-Nyarko E."/>
            <person name="Jarju S."/>
            <person name="Secka A."/>
            <person name="Antonio M."/>
            <person name="Oren A."/>
            <person name="Chaudhuri R.R."/>
            <person name="La Ragione R."/>
            <person name="Hildebrand F."/>
            <person name="Pallen M.J."/>
        </authorList>
    </citation>
    <scope>NUCLEOTIDE SEQUENCE</scope>
    <source>
        <strain evidence="2">10532</strain>
    </source>
</reference>
<dbReference type="InterPro" id="IPR051531">
    <property type="entry name" value="N-acetyltransferase"/>
</dbReference>
<feature type="domain" description="N-acetyltransferase" evidence="1">
    <location>
        <begin position="13"/>
        <end position="154"/>
    </location>
</feature>
<protein>
    <submittedName>
        <fullName evidence="2">GNAT family N-acetyltransferase</fullName>
    </submittedName>
</protein>